<dbReference type="Gene3D" id="6.10.250.1300">
    <property type="match status" value="1"/>
</dbReference>
<gene>
    <name evidence="1" type="ORF">I545_6960</name>
</gene>
<evidence type="ECO:0000313" key="1">
    <source>
        <dbReference type="EMBL" id="ETZ96524.1"/>
    </source>
</evidence>
<dbReference type="Proteomes" id="UP000020561">
    <property type="component" value="Unassembled WGS sequence"/>
</dbReference>
<name>X7XQQ6_MYCKA</name>
<dbReference type="AlphaFoldDB" id="X7XQQ6"/>
<dbReference type="PATRIC" id="fig|1299326.3.peg.6678"/>
<proteinExistence type="predicted"/>
<protein>
    <submittedName>
        <fullName evidence="1">Uncharacterized protein</fullName>
    </submittedName>
</protein>
<accession>X7XQQ6</accession>
<comment type="caution">
    <text evidence="1">The sequence shown here is derived from an EMBL/GenBank/DDBJ whole genome shotgun (WGS) entry which is preliminary data.</text>
</comment>
<sequence>MIPVSIDPAWTKLAGTELLLDALAGRADVTLDDPHEDALAAPAGAVARRFAVATGQRSGLTR</sequence>
<reference evidence="1 2" key="1">
    <citation type="submission" date="2013-12" db="EMBL/GenBank/DDBJ databases">
        <authorList>
            <person name="Brown-Elliot B."/>
            <person name="Wallace R."/>
            <person name="Lenaerts A."/>
            <person name="Ordway D."/>
            <person name="DeGroote M.A."/>
            <person name="Parker T."/>
            <person name="Sizemore C."/>
            <person name="Tallon L.J."/>
            <person name="Sadzewicz L.K."/>
            <person name="Sengamalay N."/>
            <person name="Fraser C.M."/>
            <person name="Hine E."/>
            <person name="Shefchek K.A."/>
            <person name="Das S.P."/>
            <person name="Tettelin H."/>
        </authorList>
    </citation>
    <scope>NUCLEOTIDE SEQUENCE [LARGE SCALE GENOMIC DNA]</scope>
    <source>
        <strain evidence="1 2">662</strain>
    </source>
</reference>
<dbReference type="EMBL" id="JAOA01000044">
    <property type="protein sequence ID" value="ETZ96524.1"/>
    <property type="molecule type" value="Genomic_DNA"/>
</dbReference>
<organism evidence="1 2">
    <name type="scientific">Mycobacterium kansasii 662</name>
    <dbReference type="NCBI Taxonomy" id="1299326"/>
    <lineage>
        <taxon>Bacteria</taxon>
        <taxon>Bacillati</taxon>
        <taxon>Actinomycetota</taxon>
        <taxon>Actinomycetes</taxon>
        <taxon>Mycobacteriales</taxon>
        <taxon>Mycobacteriaceae</taxon>
        <taxon>Mycobacterium</taxon>
    </lineage>
</organism>
<evidence type="ECO:0000313" key="2">
    <source>
        <dbReference type="Proteomes" id="UP000020561"/>
    </source>
</evidence>